<evidence type="ECO:0000259" key="4">
    <source>
        <dbReference type="PROSITE" id="PS00478"/>
    </source>
</evidence>
<dbReference type="GO" id="GO:0046872">
    <property type="term" value="F:metal ion binding"/>
    <property type="evidence" value="ECO:0007669"/>
    <property type="project" value="UniProtKB-KW"/>
</dbReference>
<feature type="compositionally biased region" description="Basic and acidic residues" evidence="3">
    <location>
        <begin position="549"/>
        <end position="562"/>
    </location>
</feature>
<dbReference type="Proteomes" id="UP000235786">
    <property type="component" value="Unassembled WGS sequence"/>
</dbReference>
<gene>
    <name evidence="5" type="ORF">L207DRAFT_570687</name>
</gene>
<sequence length="616" mass="68420">MHSPVSPTTTAYSSAQRSFKCSTESPNSPVSEPTTIPRTLPSPSQAAFICTICWQHQDPGAKPKLLGISARIVCHACWRAVLDLSICWVCGECIVRGDEVVSLGWCFWHRGCFGCLMCRTRMNVAGLEARVSKQTAEWDRWDGSEDNEFGRRRSVGIELDTIPLCNVCSVEMAAESQNQVLERGLECVSEIDGGLSRDRLDMLTELAEERESGINLARGLCTRNSRRLKGATGIEQDLKRFINRSSGRFTNDLYDPGDLASLLENAADMGKTSDGTLDREQWQSRKIVTSSDQSQDVEQSDVYVSVLDPFGEPAFKPIKFKPLPSWMNLLPNNVHRERRQKNNVFPEHNSQHQLKASPSVENEESGSIASSEDSCSSPVALVDIPNLRGGGRTMLPLSNPETSRKQWKRRVVSFEPTYVVSDDGCHQCPRAFEAADDTICSTPSDYHSSHPQPPRRRTPYPQDFPRLLTLRKDASAAPTQPKHADIVEEPLSESCCELGSQLQHQQKVHEDRLLRRGKDTQTPAEVLSPSASTSSGHLDRDQLQSPGPEKARQTGRKSEPKPGRPRREKSGQQNMVKSIRAKGKKLKNKMVNAEMGVRVASEAHGVVRPLRLGESS</sequence>
<name>A0A2J6R648_HYAVF</name>
<feature type="region of interest" description="Disordered" evidence="3">
    <location>
        <begin position="515"/>
        <end position="589"/>
    </location>
</feature>
<organism evidence="5 6">
    <name type="scientific">Hyaloscypha variabilis (strain UAMH 11265 / GT02V1 / F)</name>
    <name type="common">Meliniomyces variabilis</name>
    <dbReference type="NCBI Taxonomy" id="1149755"/>
    <lineage>
        <taxon>Eukaryota</taxon>
        <taxon>Fungi</taxon>
        <taxon>Dikarya</taxon>
        <taxon>Ascomycota</taxon>
        <taxon>Pezizomycotina</taxon>
        <taxon>Leotiomycetes</taxon>
        <taxon>Helotiales</taxon>
        <taxon>Hyaloscyphaceae</taxon>
        <taxon>Hyaloscypha</taxon>
        <taxon>Hyaloscypha variabilis</taxon>
    </lineage>
</organism>
<accession>A0A2J6R648</accession>
<dbReference type="PROSITE" id="PS00478">
    <property type="entry name" value="LIM_DOMAIN_1"/>
    <property type="match status" value="1"/>
</dbReference>
<dbReference type="GO" id="GO:0030695">
    <property type="term" value="F:GTPase regulator activity"/>
    <property type="evidence" value="ECO:0007669"/>
    <property type="project" value="UniProtKB-ARBA"/>
</dbReference>
<reference evidence="5 6" key="1">
    <citation type="submission" date="2016-04" db="EMBL/GenBank/DDBJ databases">
        <title>A degradative enzymes factory behind the ericoid mycorrhizal symbiosis.</title>
        <authorList>
            <consortium name="DOE Joint Genome Institute"/>
            <person name="Martino E."/>
            <person name="Morin E."/>
            <person name="Grelet G."/>
            <person name="Kuo A."/>
            <person name="Kohler A."/>
            <person name="Daghino S."/>
            <person name="Barry K."/>
            <person name="Choi C."/>
            <person name="Cichocki N."/>
            <person name="Clum A."/>
            <person name="Copeland A."/>
            <person name="Hainaut M."/>
            <person name="Haridas S."/>
            <person name="Labutti K."/>
            <person name="Lindquist E."/>
            <person name="Lipzen A."/>
            <person name="Khouja H.-R."/>
            <person name="Murat C."/>
            <person name="Ohm R."/>
            <person name="Olson A."/>
            <person name="Spatafora J."/>
            <person name="Veneault-Fourrey C."/>
            <person name="Henrissat B."/>
            <person name="Grigoriev I."/>
            <person name="Martin F."/>
            <person name="Perotto S."/>
        </authorList>
    </citation>
    <scope>NUCLEOTIDE SEQUENCE [LARGE SCALE GENOMIC DNA]</scope>
    <source>
        <strain evidence="5 6">F</strain>
    </source>
</reference>
<dbReference type="OrthoDB" id="8062037at2759"/>
<keyword evidence="2" id="KW-0862">Zinc</keyword>
<protein>
    <recommendedName>
        <fullName evidence="4">LIM zinc-binding domain-containing protein</fullName>
    </recommendedName>
</protein>
<dbReference type="EMBL" id="KZ613954">
    <property type="protein sequence ID" value="PMD34001.1"/>
    <property type="molecule type" value="Genomic_DNA"/>
</dbReference>
<dbReference type="Gene3D" id="2.10.110.10">
    <property type="entry name" value="Cysteine Rich Protein"/>
    <property type="match status" value="1"/>
</dbReference>
<evidence type="ECO:0000256" key="3">
    <source>
        <dbReference type="SAM" id="MobiDB-lite"/>
    </source>
</evidence>
<feature type="domain" description="LIM zinc-binding" evidence="4">
    <location>
        <begin position="87"/>
        <end position="122"/>
    </location>
</feature>
<feature type="region of interest" description="Disordered" evidence="3">
    <location>
        <begin position="442"/>
        <end position="462"/>
    </location>
</feature>
<evidence type="ECO:0000313" key="6">
    <source>
        <dbReference type="Proteomes" id="UP000235786"/>
    </source>
</evidence>
<feature type="compositionally biased region" description="Basic residues" evidence="3">
    <location>
        <begin position="579"/>
        <end position="588"/>
    </location>
</feature>
<evidence type="ECO:0000256" key="2">
    <source>
        <dbReference type="ARBA" id="ARBA00022833"/>
    </source>
</evidence>
<proteinExistence type="predicted"/>
<feature type="region of interest" description="Disordered" evidence="3">
    <location>
        <begin position="1"/>
        <end position="36"/>
    </location>
</feature>
<feature type="compositionally biased region" description="Polar residues" evidence="3">
    <location>
        <begin position="351"/>
        <end position="374"/>
    </location>
</feature>
<keyword evidence="6" id="KW-1185">Reference proteome</keyword>
<keyword evidence="1" id="KW-0479">Metal-binding</keyword>
<evidence type="ECO:0000313" key="5">
    <source>
        <dbReference type="EMBL" id="PMD34001.1"/>
    </source>
</evidence>
<dbReference type="AlphaFoldDB" id="A0A2J6R648"/>
<dbReference type="STRING" id="1149755.A0A2J6R648"/>
<dbReference type="InterPro" id="IPR001781">
    <property type="entry name" value="Znf_LIM"/>
</dbReference>
<evidence type="ECO:0000256" key="1">
    <source>
        <dbReference type="ARBA" id="ARBA00022723"/>
    </source>
</evidence>
<feature type="region of interest" description="Disordered" evidence="3">
    <location>
        <begin position="344"/>
        <end position="374"/>
    </location>
</feature>